<feature type="region of interest" description="Disordered" evidence="2">
    <location>
        <begin position="246"/>
        <end position="289"/>
    </location>
</feature>
<accession>A0A9W9VU21</accession>
<feature type="compositionally biased region" description="Low complexity" evidence="2">
    <location>
        <begin position="23"/>
        <end position="42"/>
    </location>
</feature>
<reference evidence="3" key="2">
    <citation type="journal article" date="2023" name="IMA Fungus">
        <title>Comparative genomic study of the Penicillium genus elucidates a diverse pangenome and 15 lateral gene transfer events.</title>
        <authorList>
            <person name="Petersen C."/>
            <person name="Sorensen T."/>
            <person name="Nielsen M.R."/>
            <person name="Sondergaard T.E."/>
            <person name="Sorensen J.L."/>
            <person name="Fitzpatrick D.A."/>
            <person name="Frisvad J.C."/>
            <person name="Nielsen K.L."/>
        </authorList>
    </citation>
    <scope>NUCLEOTIDE SEQUENCE</scope>
    <source>
        <strain evidence="3">IBT 29864</strain>
    </source>
</reference>
<evidence type="ECO:0000313" key="3">
    <source>
        <dbReference type="EMBL" id="KAJ5389235.1"/>
    </source>
</evidence>
<feature type="compositionally biased region" description="Polar residues" evidence="2">
    <location>
        <begin position="10"/>
        <end position="22"/>
    </location>
</feature>
<reference evidence="3" key="1">
    <citation type="submission" date="2022-11" db="EMBL/GenBank/DDBJ databases">
        <authorList>
            <person name="Petersen C."/>
        </authorList>
    </citation>
    <scope>NUCLEOTIDE SEQUENCE</scope>
    <source>
        <strain evidence="3">IBT 29864</strain>
    </source>
</reference>
<feature type="compositionally biased region" description="Acidic residues" evidence="2">
    <location>
        <begin position="278"/>
        <end position="289"/>
    </location>
</feature>
<feature type="compositionally biased region" description="Pro residues" evidence="2">
    <location>
        <begin position="585"/>
        <end position="596"/>
    </location>
</feature>
<dbReference type="PANTHER" id="PTHR13037:SF24">
    <property type="entry name" value="POLYCOMB PROTEIN PCL-RELATED"/>
    <property type="match status" value="1"/>
</dbReference>
<name>A0A9W9VU21_9EURO</name>
<dbReference type="OrthoDB" id="4469495at2759"/>
<proteinExistence type="predicted"/>
<feature type="region of interest" description="Disordered" evidence="2">
    <location>
        <begin position="1"/>
        <end position="61"/>
    </location>
</feature>
<feature type="compositionally biased region" description="Polar residues" evidence="2">
    <location>
        <begin position="48"/>
        <end position="60"/>
    </location>
</feature>
<dbReference type="PANTHER" id="PTHR13037">
    <property type="entry name" value="FORMIN"/>
    <property type="match status" value="1"/>
</dbReference>
<feature type="compositionally biased region" description="Basic residues" evidence="2">
    <location>
        <begin position="599"/>
        <end position="613"/>
    </location>
</feature>
<feature type="region of interest" description="Disordered" evidence="2">
    <location>
        <begin position="512"/>
        <end position="646"/>
    </location>
</feature>
<evidence type="ECO:0000256" key="2">
    <source>
        <dbReference type="SAM" id="MobiDB-lite"/>
    </source>
</evidence>
<dbReference type="GeneID" id="81432411"/>
<evidence type="ECO:0000256" key="1">
    <source>
        <dbReference type="ARBA" id="ARBA00022581"/>
    </source>
</evidence>
<feature type="compositionally biased region" description="Polar residues" evidence="2">
    <location>
        <begin position="123"/>
        <end position="132"/>
    </location>
</feature>
<keyword evidence="4" id="KW-1185">Reference proteome</keyword>
<sequence>MAQQGAGDTPSLQAQDTPMTDQGVTGSSTSTVVSPPETSLTTAPIPMQVSSHEGPSTGTDCTVDMIISASQAEREANAFLEAMSVVLSPGLNGGLVQGQGQASRAQELQKAPDNPQLPKPNSDLAQSQTPLPTQALKKNSPHPQLPNKGQTPVRDTPMADSSVPSLGQKTAQASMPQSMERKNTPNGRNQAETLRMTALLPQTFQTQLVLRGAPPTPVLPQPSSGMGPIVPASGAWNGFGSTSYGAPSRQASFGESFEEGEIRRPQPNLASVPQSVPEMDDQHDDDDDQTTLGSLVLEKLSDHEALFYLGALCIMARLAPQFLFKYGGRNGKQVGARLVMYGHTILVAPDLGSAYMARVVACRRALIEMRNYHPDWMVPPLPVNGATQPQWNWVNLLHDANEFLIQGFCEEANSPSPMYNTAILGNQWHSEVAVKDIFFRTFKGCGNMNEAQNTVSHHALYQLLVMDELNVGDILPADSPMLILPDTKKPVTPPSEEAIRNRTRLLMDAIGSLRPYPGDTSNSHSMQSTLDALNSRHRKDEIKPPGGVSRLSGGKISKMPVKPAKPAQQKGEKKPAIPSAKSKSHPPPPPPPPAPGKPRGSRRKGRSFRRYHGRLSPPPQPKAKGKKEDVEASRPSTPPGNANLVPLENSRLAPVEMEIDPVVDPLATLKEMQERLQNLSPQASFLRLMKTMCFVLKISEPEVRCTKAPDDTSSPMYAHFNDPNPYLTRASPVFLANGRWVDEDSAHSLGVKKIILFLLKMCKDEVDVDVLEACWKKDLKFLSNLEREIEDRVDRIEN</sequence>
<dbReference type="AlphaFoldDB" id="A0A9W9VU21"/>
<feature type="compositionally biased region" description="Polar residues" evidence="2">
    <location>
        <begin position="162"/>
        <end position="177"/>
    </location>
</feature>
<dbReference type="Proteomes" id="UP001147782">
    <property type="component" value="Unassembled WGS sequence"/>
</dbReference>
<feature type="region of interest" description="Disordered" evidence="2">
    <location>
        <begin position="96"/>
        <end position="187"/>
    </location>
</feature>
<protein>
    <submittedName>
        <fullName evidence="3">Uncharacterized protein</fullName>
    </submittedName>
</protein>
<dbReference type="RefSeq" id="XP_056559963.1">
    <property type="nucleotide sequence ID" value="XM_056693234.1"/>
</dbReference>
<dbReference type="EMBL" id="JAPZBS010000001">
    <property type="protein sequence ID" value="KAJ5389235.1"/>
    <property type="molecule type" value="Genomic_DNA"/>
</dbReference>
<organism evidence="3 4">
    <name type="scientific">Penicillium cataractarum</name>
    <dbReference type="NCBI Taxonomy" id="2100454"/>
    <lineage>
        <taxon>Eukaryota</taxon>
        <taxon>Fungi</taxon>
        <taxon>Dikarya</taxon>
        <taxon>Ascomycota</taxon>
        <taxon>Pezizomycotina</taxon>
        <taxon>Eurotiomycetes</taxon>
        <taxon>Eurotiomycetidae</taxon>
        <taxon>Eurotiales</taxon>
        <taxon>Aspergillaceae</taxon>
        <taxon>Penicillium</taxon>
    </lineage>
</organism>
<keyword evidence="1" id="KW-0945">Host-virus interaction</keyword>
<feature type="compositionally biased region" description="Polar residues" evidence="2">
    <location>
        <begin position="519"/>
        <end position="532"/>
    </location>
</feature>
<gene>
    <name evidence="3" type="ORF">N7496_000303</name>
</gene>
<evidence type="ECO:0000313" key="4">
    <source>
        <dbReference type="Proteomes" id="UP001147782"/>
    </source>
</evidence>
<comment type="caution">
    <text evidence="3">The sequence shown here is derived from an EMBL/GenBank/DDBJ whole genome shotgun (WGS) entry which is preliminary data.</text>
</comment>